<feature type="non-terminal residue" evidence="1">
    <location>
        <position position="88"/>
    </location>
</feature>
<name>A0AAV7UA71_PLEWA</name>
<dbReference type="EMBL" id="JANPWB010000005">
    <property type="protein sequence ID" value="KAJ1185795.1"/>
    <property type="molecule type" value="Genomic_DNA"/>
</dbReference>
<organism evidence="1 2">
    <name type="scientific">Pleurodeles waltl</name>
    <name type="common">Iberian ribbed newt</name>
    <dbReference type="NCBI Taxonomy" id="8319"/>
    <lineage>
        <taxon>Eukaryota</taxon>
        <taxon>Metazoa</taxon>
        <taxon>Chordata</taxon>
        <taxon>Craniata</taxon>
        <taxon>Vertebrata</taxon>
        <taxon>Euteleostomi</taxon>
        <taxon>Amphibia</taxon>
        <taxon>Batrachia</taxon>
        <taxon>Caudata</taxon>
        <taxon>Salamandroidea</taxon>
        <taxon>Salamandridae</taxon>
        <taxon>Pleurodelinae</taxon>
        <taxon>Pleurodeles</taxon>
    </lineage>
</organism>
<gene>
    <name evidence="1" type="ORF">NDU88_002582</name>
</gene>
<keyword evidence="2" id="KW-1185">Reference proteome</keyword>
<proteinExistence type="predicted"/>
<dbReference type="AlphaFoldDB" id="A0AAV7UA71"/>
<accession>A0AAV7UA71</accession>
<reference evidence="1" key="1">
    <citation type="journal article" date="2022" name="bioRxiv">
        <title>Sequencing and chromosome-scale assembly of the giantPleurodeles waltlgenome.</title>
        <authorList>
            <person name="Brown T."/>
            <person name="Elewa A."/>
            <person name="Iarovenko S."/>
            <person name="Subramanian E."/>
            <person name="Araus A.J."/>
            <person name="Petzold A."/>
            <person name="Susuki M."/>
            <person name="Suzuki K.-i.T."/>
            <person name="Hayashi T."/>
            <person name="Toyoda A."/>
            <person name="Oliveira C."/>
            <person name="Osipova E."/>
            <person name="Leigh N.D."/>
            <person name="Simon A."/>
            <person name="Yun M.H."/>
        </authorList>
    </citation>
    <scope>NUCLEOTIDE SEQUENCE</scope>
    <source>
        <strain evidence="1">20211129_DDA</strain>
        <tissue evidence="1">Liver</tissue>
    </source>
</reference>
<protein>
    <submittedName>
        <fullName evidence="1">Uncharacterized protein</fullName>
    </submittedName>
</protein>
<evidence type="ECO:0000313" key="2">
    <source>
        <dbReference type="Proteomes" id="UP001066276"/>
    </source>
</evidence>
<dbReference type="Proteomes" id="UP001066276">
    <property type="component" value="Chromosome 3_1"/>
</dbReference>
<comment type="caution">
    <text evidence="1">The sequence shown here is derived from an EMBL/GenBank/DDBJ whole genome shotgun (WGS) entry which is preliminary data.</text>
</comment>
<sequence>KRKQITEKGALKNTFGNSTKYALREHDYGNDLEDIEFNQTIPSMYKKDYWQIRDWHCGQNKYTIYEGYDQIVSEMNDSDLENLFRSFA</sequence>
<feature type="non-terminal residue" evidence="1">
    <location>
        <position position="1"/>
    </location>
</feature>
<evidence type="ECO:0000313" key="1">
    <source>
        <dbReference type="EMBL" id="KAJ1185795.1"/>
    </source>
</evidence>